<feature type="region of interest" description="Disordered" evidence="1">
    <location>
        <begin position="1"/>
        <end position="26"/>
    </location>
</feature>
<name>A0A8S3B7B4_9BILA</name>
<dbReference type="Proteomes" id="UP000681967">
    <property type="component" value="Unassembled WGS sequence"/>
</dbReference>
<feature type="non-terminal residue" evidence="2">
    <location>
        <position position="1"/>
    </location>
</feature>
<evidence type="ECO:0000313" key="3">
    <source>
        <dbReference type="Proteomes" id="UP000681967"/>
    </source>
</evidence>
<evidence type="ECO:0000313" key="2">
    <source>
        <dbReference type="EMBL" id="CAF4790782.1"/>
    </source>
</evidence>
<proteinExistence type="predicted"/>
<dbReference type="EMBL" id="CAJOBH010137903">
    <property type="protein sequence ID" value="CAF4790782.1"/>
    <property type="molecule type" value="Genomic_DNA"/>
</dbReference>
<comment type="caution">
    <text evidence="2">The sequence shown here is derived from an EMBL/GenBank/DDBJ whole genome shotgun (WGS) entry which is preliminary data.</text>
</comment>
<feature type="compositionally biased region" description="Basic and acidic residues" evidence="1">
    <location>
        <begin position="1"/>
        <end position="11"/>
    </location>
</feature>
<protein>
    <submittedName>
        <fullName evidence="2">Uncharacterized protein</fullName>
    </submittedName>
</protein>
<accession>A0A8S3B7B4</accession>
<reference evidence="2" key="1">
    <citation type="submission" date="2021-02" db="EMBL/GenBank/DDBJ databases">
        <authorList>
            <person name="Nowell W R."/>
        </authorList>
    </citation>
    <scope>NUCLEOTIDE SEQUENCE</scope>
</reference>
<sequence length="64" mass="7550">GRMDQRQHQFNDEEEEEGDPMGMNDYRNEFRTAKKSAVNTKHIISSIHDELQHMTMPSSKDYHA</sequence>
<organism evidence="2 3">
    <name type="scientific">Rotaria magnacalcarata</name>
    <dbReference type="NCBI Taxonomy" id="392030"/>
    <lineage>
        <taxon>Eukaryota</taxon>
        <taxon>Metazoa</taxon>
        <taxon>Spiralia</taxon>
        <taxon>Gnathifera</taxon>
        <taxon>Rotifera</taxon>
        <taxon>Eurotatoria</taxon>
        <taxon>Bdelloidea</taxon>
        <taxon>Philodinida</taxon>
        <taxon>Philodinidae</taxon>
        <taxon>Rotaria</taxon>
    </lineage>
</organism>
<gene>
    <name evidence="2" type="ORF">BYL167_LOCUS47710</name>
</gene>
<dbReference type="AlphaFoldDB" id="A0A8S3B7B4"/>
<evidence type="ECO:0000256" key="1">
    <source>
        <dbReference type="SAM" id="MobiDB-lite"/>
    </source>
</evidence>